<dbReference type="GO" id="GO:0000045">
    <property type="term" value="P:autophagosome assembly"/>
    <property type="evidence" value="ECO:0007669"/>
    <property type="project" value="EnsemblFungi"/>
</dbReference>
<feature type="compositionally biased region" description="Polar residues" evidence="8">
    <location>
        <begin position="1693"/>
        <end position="1705"/>
    </location>
</feature>
<dbReference type="PANTHER" id="PTHR10663:SF375">
    <property type="entry name" value="LD29171P"/>
    <property type="match status" value="1"/>
</dbReference>
<dbReference type="PROSITE" id="PS50190">
    <property type="entry name" value="SEC7"/>
    <property type="match status" value="1"/>
</dbReference>
<dbReference type="STRING" id="1198029.A0A1U7LGJ0"/>
<feature type="region of interest" description="Disordered" evidence="8">
    <location>
        <begin position="1674"/>
        <end position="1713"/>
    </location>
</feature>
<evidence type="ECO:0000256" key="7">
    <source>
        <dbReference type="ARBA" id="ARBA00060451"/>
    </source>
</evidence>
<feature type="region of interest" description="Disordered" evidence="8">
    <location>
        <begin position="1"/>
        <end position="126"/>
    </location>
</feature>
<evidence type="ECO:0000256" key="8">
    <source>
        <dbReference type="SAM" id="MobiDB-lite"/>
    </source>
</evidence>
<dbReference type="InterPro" id="IPR015403">
    <property type="entry name" value="Mon2/Sec7/BIG1-like_HDS"/>
</dbReference>
<dbReference type="InterPro" id="IPR032691">
    <property type="entry name" value="Mon2/Sec7/BIG1-like_HUS"/>
</dbReference>
<comment type="caution">
    <text evidence="10">The sequence shown here is derived from an EMBL/GenBank/DDBJ whole genome shotgun (WGS) entry which is preliminary data.</text>
</comment>
<evidence type="ECO:0000256" key="2">
    <source>
        <dbReference type="ARBA" id="ARBA00022490"/>
    </source>
</evidence>
<keyword evidence="2" id="KW-0963">Cytoplasm</keyword>
<keyword evidence="4" id="KW-0472">Membrane</keyword>
<dbReference type="GO" id="GO:0006891">
    <property type="term" value="P:intra-Golgi vesicle-mediated transport"/>
    <property type="evidence" value="ECO:0007669"/>
    <property type="project" value="EnsemblFungi"/>
</dbReference>
<dbReference type="InterPro" id="IPR046455">
    <property type="entry name" value="Sec7/BIG1-like_C"/>
</dbReference>
<dbReference type="InterPro" id="IPR023394">
    <property type="entry name" value="Sec7_C_sf"/>
</dbReference>
<sequence length="1923" mass="215060">MSAEERQSDEFDVSTGDIGSAFSTPVENPQDLTTHDQPNSNRPQAKSEKPSLPTHTERIAIKSSSETYTDDPNSDKHTSKTTKLHGLISTTAGSHPSTEHLSGPRSDTDSAIVEDSETPAESITGSNHSVQIDEHVHVDSQAPHISRSASPVTQVSPKSEASTNSTTLPNPTEHHRQGSSVLTTLSTSITLDNSGALSSMVFVVQALECIEKNKDTRRRTQLYDAVRKALGLIRKQSLRSPSANTVFEPLRLACESNQSSLMKPALDCIAKLASYDFFVDPPPPPPAPLSSIVPVQRADTPTTPILERVVDTVCACFQGEVTDDAVQVQIIKALLAIVLVDRKGSALHQGSLLRAVRQTYNIFLLSRNATNQHIAQGALTQIIDTVFGRVRIQKEKHEDISNVDLEIPVSGTEEDIADAGEEKTVGSELPEGKATGSRQNRMTLHASSAFITDQSASSDDEQDLVVKDAFLVFRSMCKLSLHSLTPESAADPKSHAMRSKILSLSTIHSILSSHISIFTDPRVLIRSSSSQEKTTFMQASKQYICLSLSRNSVSHVQQVFEISCNIYTIFVTRLRNVLKKEIEVFTREIFLPILEMRTSSWQQKQYLLSVFTDICRDPRALVEIYLNYDCDRSTLDNVYERIMNVLSKISATVVNSRSQQQSQSEQYKHAGQSDSLPSSVALDTSGAVLPVEYHLRRQALECIVAVLRSLVEWSETGMAAAIAINLDGSERLSGDTRSEDLEARRSSGTQLSTGTRTPSSTSFFATNSANESKNGVLTLVDDPTQFETQKHFKNALLDGIRSFNYKPKRGIALLIKQGFVKSDSPNDIAHFLLTTEGLSKAVIGNYLGEPDQANIATMHAFVDLQDFSNLDFVPALRRFLQAFRLPGEAQKIDRFLLKFAGRYVEQNPKEFSNADAAYVLAYSVTMLNTDAHNPQVKKRMTKPEFIKNNRGINDGGDLPQEMLSAVYNDIQQNEIVMQEEQTAAILAGAMNVTRSGIAAGIGNALASVGRDMQREAYVLASEEMANKTEALFRNIIKTQRKSGLSESIFYSATHFEHAGPMFEAAWMPFLAALSGTVQDSNDVDNIRACMDGFRLSIRISSLFGLDLARRAFVGALAKFTFLSNLSEMKLKNVEAIKTLLSVGFSEGNRLRDSWKEILTCVSRLERLQLITSGIDENAVPDSALRPQIMYVTRSALLTLSRSSSETTRSFTSLHLKPKTFTSGQFAREVADLTQSREILHLTDKIFTKSAELSGEAIVDFVRALSEVSWGEIQSSGLGEHPRMYSLQKVVEVSYYNMDRIRMEWSNIWVGTHPNTAVVYFAMDSLRQLSMRFLEIDELPFFKFQKDFLKPFEYVMSHNSAVTVKDMILRCLHQMIQTRGHRIKSGWRTMFCVFAIASREIYESVVSFAFENIKTINNDYFLQIFAHGSYPDLAVCLTELAKNQRFQKFSLQALEILKGTIPNVLARSECPLYENSSLIKSDSADADPTVRFWFPVLFGFHDILMTGDDLEVRSKALTYLFDTITNYGDGFSNDFWDLACRQLLFPIFKVLKSRSEVSRFHNDEDMTIWLSTTMIQALRNMIALFTHYFARLHQRLDGFLELLVSCICQENDTLARIGSSCLQSLILENVHKLQPDHWTLITNAFVNLFETTTPRALFTQQNEVVQTHSSENSLRINGAGVEREGNNNIDDSRLTQLQSPADSDTVFSREEPHISPAKRKEFKQTIVKCVLQLLMIDTLSELFSSHDVYNSIPSAHILILMGELKKSYEFAKTFNNDLDLRNHLLRIGFMKQLPNLLRQESNSAATYINILIRMYNDPQEDRIASKTSVEEALIPLSFEILRNFSKLSAESQQRNIAAWAPVVAEILQGVAEFSEQDFNKSCDTFYPLSTDLILMELSLQVRSSLHAVFKRMGSMRFSNKSAIS</sequence>
<dbReference type="Gene3D" id="1.10.1000.11">
    <property type="entry name" value="Arf Nucleotide-binding Site Opener,domain 2"/>
    <property type="match status" value="1"/>
</dbReference>
<evidence type="ECO:0000256" key="3">
    <source>
        <dbReference type="ARBA" id="ARBA00022927"/>
    </source>
</evidence>
<evidence type="ECO:0000256" key="5">
    <source>
        <dbReference type="ARBA" id="ARBA00023329"/>
    </source>
</evidence>
<proteinExistence type="predicted"/>
<evidence type="ECO:0000313" key="11">
    <source>
        <dbReference type="Proteomes" id="UP000186594"/>
    </source>
</evidence>
<dbReference type="GO" id="GO:0005829">
    <property type="term" value="C:cytosol"/>
    <property type="evidence" value="ECO:0007669"/>
    <property type="project" value="EnsemblFungi"/>
</dbReference>
<evidence type="ECO:0000256" key="6">
    <source>
        <dbReference type="ARBA" id="ARBA00049643"/>
    </source>
</evidence>
<dbReference type="GO" id="GO:0015031">
    <property type="term" value="P:protein transport"/>
    <property type="evidence" value="ECO:0007669"/>
    <property type="project" value="UniProtKB-KW"/>
</dbReference>
<dbReference type="InterPro" id="IPR035999">
    <property type="entry name" value="Sec7_dom_sf"/>
</dbReference>
<dbReference type="Pfam" id="PF09324">
    <property type="entry name" value="Sec7-like_HDS"/>
    <property type="match status" value="1"/>
</dbReference>
<dbReference type="InterPro" id="IPR000904">
    <property type="entry name" value="Sec7_dom"/>
</dbReference>
<keyword evidence="11" id="KW-1185">Reference proteome</keyword>
<dbReference type="GO" id="GO:0032012">
    <property type="term" value="P:regulation of ARF protein signal transduction"/>
    <property type="evidence" value="ECO:0007669"/>
    <property type="project" value="InterPro"/>
</dbReference>
<dbReference type="Gene3D" id="1.10.220.20">
    <property type="match status" value="1"/>
</dbReference>
<dbReference type="CDD" id="cd00171">
    <property type="entry name" value="Sec7"/>
    <property type="match status" value="1"/>
</dbReference>
<dbReference type="GO" id="GO:0005770">
    <property type="term" value="C:late endosome"/>
    <property type="evidence" value="ECO:0007669"/>
    <property type="project" value="EnsemblFungi"/>
</dbReference>
<comment type="subcellular location">
    <subcellularLocation>
        <location evidence="7">Cytoplasmic vesicle</location>
        <location evidence="7">COPI-coated vesicle membrane</location>
    </subcellularLocation>
    <subcellularLocation>
        <location evidence="6">Cytoplasmic vesicle</location>
        <location evidence="6">COPII-coated vesicle membrane</location>
    </subcellularLocation>
</comment>
<dbReference type="GO" id="GO:0140455">
    <property type="term" value="P:cytoplasm protein quality control"/>
    <property type="evidence" value="ECO:0007669"/>
    <property type="project" value="EnsemblFungi"/>
</dbReference>
<feature type="compositionally biased region" description="Polar residues" evidence="8">
    <location>
        <begin position="88"/>
        <end position="100"/>
    </location>
</feature>
<gene>
    <name evidence="10" type="ORF">NEOLI_002362</name>
</gene>
<dbReference type="GO" id="GO:0006888">
    <property type="term" value="P:endoplasmic reticulum to Golgi vesicle-mediated transport"/>
    <property type="evidence" value="ECO:0007669"/>
    <property type="project" value="EnsemblFungi"/>
</dbReference>
<dbReference type="Proteomes" id="UP000186594">
    <property type="component" value="Unassembled WGS sequence"/>
</dbReference>
<evidence type="ECO:0000256" key="4">
    <source>
        <dbReference type="ARBA" id="ARBA00023136"/>
    </source>
</evidence>
<feature type="compositionally biased region" description="Basic and acidic residues" evidence="8">
    <location>
        <begin position="1680"/>
        <end position="1692"/>
    </location>
</feature>
<dbReference type="GO" id="GO:0030663">
    <property type="term" value="C:COPI-coated vesicle membrane"/>
    <property type="evidence" value="ECO:0007669"/>
    <property type="project" value="UniProtKB-SubCell"/>
</dbReference>
<dbReference type="Pfam" id="PF01369">
    <property type="entry name" value="Sec7"/>
    <property type="match status" value="1"/>
</dbReference>
<evidence type="ECO:0000313" key="10">
    <source>
        <dbReference type="EMBL" id="OLL21713.1"/>
    </source>
</evidence>
<dbReference type="SUPFAM" id="SSF48371">
    <property type="entry name" value="ARM repeat"/>
    <property type="match status" value="1"/>
</dbReference>
<keyword evidence="3" id="KW-0653">Protein transport</keyword>
<feature type="domain" description="SEC7" evidence="9">
    <location>
        <begin position="785"/>
        <end position="973"/>
    </location>
</feature>
<feature type="region of interest" description="Disordered" evidence="8">
    <location>
        <begin position="141"/>
        <end position="180"/>
    </location>
</feature>
<feature type="region of interest" description="Disordered" evidence="8">
    <location>
        <begin position="733"/>
        <end position="765"/>
    </location>
</feature>
<feature type="compositionally biased region" description="Polar residues" evidence="8">
    <location>
        <begin position="746"/>
        <end position="765"/>
    </location>
</feature>
<dbReference type="SUPFAM" id="SSF48425">
    <property type="entry name" value="Sec7 domain"/>
    <property type="match status" value="1"/>
</dbReference>
<feature type="compositionally biased region" description="Basic and acidic residues" evidence="8">
    <location>
        <begin position="45"/>
        <end position="60"/>
    </location>
</feature>
<feature type="compositionally biased region" description="Polar residues" evidence="8">
    <location>
        <begin position="147"/>
        <end position="170"/>
    </location>
</feature>
<dbReference type="PANTHER" id="PTHR10663">
    <property type="entry name" value="GUANYL-NUCLEOTIDE EXCHANGE FACTOR"/>
    <property type="match status" value="1"/>
</dbReference>
<dbReference type="Pfam" id="PF20252">
    <property type="entry name" value="BIG2_C"/>
    <property type="match status" value="1"/>
</dbReference>
<reference evidence="10 11" key="1">
    <citation type="submission" date="2016-04" db="EMBL/GenBank/DDBJ databases">
        <title>Evolutionary innovation and constraint leading to complex multicellularity in the Ascomycota.</title>
        <authorList>
            <person name="Cisse O."/>
            <person name="Nguyen A."/>
            <person name="Hewitt D.A."/>
            <person name="Jedd G."/>
            <person name="Stajich J.E."/>
        </authorList>
    </citation>
    <scope>NUCLEOTIDE SEQUENCE [LARGE SCALE GENOMIC DNA]</scope>
    <source>
        <strain evidence="10 11">DAH-3</strain>
    </source>
</reference>
<organism evidence="10 11">
    <name type="scientific">Neolecta irregularis (strain DAH-3)</name>
    <dbReference type="NCBI Taxonomy" id="1198029"/>
    <lineage>
        <taxon>Eukaryota</taxon>
        <taxon>Fungi</taxon>
        <taxon>Dikarya</taxon>
        <taxon>Ascomycota</taxon>
        <taxon>Taphrinomycotina</taxon>
        <taxon>Neolectales</taxon>
        <taxon>Neolectaceae</taxon>
        <taxon>Neolecta</taxon>
    </lineage>
</organism>
<feature type="compositionally biased region" description="Polar residues" evidence="8">
    <location>
        <begin position="21"/>
        <end position="44"/>
    </location>
</feature>
<keyword evidence="5" id="KW-0968">Cytoplasmic vesicle</keyword>
<dbReference type="GO" id="GO:0012507">
    <property type="term" value="C:ER to Golgi transport vesicle membrane"/>
    <property type="evidence" value="ECO:0007669"/>
    <property type="project" value="UniProtKB-SubCell"/>
</dbReference>
<dbReference type="Pfam" id="PF12783">
    <property type="entry name" value="Sec7-like_HUS"/>
    <property type="match status" value="1"/>
</dbReference>
<dbReference type="FunFam" id="1.10.1000.11:FF:000003">
    <property type="entry name" value="Brefeldin A-inhibited guanine nucleotide-exchange protein 1"/>
    <property type="match status" value="1"/>
</dbReference>
<name>A0A1U7LGJ0_NEOID</name>
<dbReference type="GO" id="GO:0005085">
    <property type="term" value="F:guanyl-nucleotide exchange factor activity"/>
    <property type="evidence" value="ECO:0007669"/>
    <property type="project" value="EnsemblFungi"/>
</dbReference>
<dbReference type="EMBL" id="LXFE01004366">
    <property type="protein sequence ID" value="OLL21713.1"/>
    <property type="molecule type" value="Genomic_DNA"/>
</dbReference>
<dbReference type="InterPro" id="IPR032629">
    <property type="entry name" value="DCB_dom"/>
</dbReference>
<dbReference type="OMA" id="EVMCAYI"/>
<dbReference type="SMART" id="SM00222">
    <property type="entry name" value="Sec7"/>
    <property type="match status" value="1"/>
</dbReference>
<feature type="compositionally biased region" description="Basic and acidic residues" evidence="8">
    <location>
        <begin position="733"/>
        <end position="745"/>
    </location>
</feature>
<protein>
    <submittedName>
        <fullName evidence="10">Protein transport protein sec72</fullName>
    </submittedName>
</protein>
<evidence type="ECO:0000256" key="1">
    <source>
        <dbReference type="ARBA" id="ARBA00022448"/>
    </source>
</evidence>
<feature type="compositionally biased region" description="Polar residues" evidence="8">
    <location>
        <begin position="62"/>
        <end position="71"/>
    </location>
</feature>
<dbReference type="OrthoDB" id="18431at2759"/>
<dbReference type="GO" id="GO:0005802">
    <property type="term" value="C:trans-Golgi network"/>
    <property type="evidence" value="ECO:0007669"/>
    <property type="project" value="EnsemblFungi"/>
</dbReference>
<evidence type="ECO:0000259" key="9">
    <source>
        <dbReference type="PROSITE" id="PS50190"/>
    </source>
</evidence>
<dbReference type="InterPro" id="IPR016024">
    <property type="entry name" value="ARM-type_fold"/>
</dbReference>
<accession>A0A1U7LGJ0</accession>
<dbReference type="Pfam" id="PF16213">
    <property type="entry name" value="DCB"/>
    <property type="match status" value="1"/>
</dbReference>
<keyword evidence="1" id="KW-0813">Transport</keyword>
<dbReference type="FunFam" id="1.10.220.20:FF:000002">
    <property type="entry name" value="Brefeldin A-inhibited guanine nucleotide-exchange protein 1"/>
    <property type="match status" value="1"/>
</dbReference>